<keyword evidence="2" id="KW-0472">Membrane</keyword>
<protein>
    <submittedName>
        <fullName evidence="3">RND efflux system, outer membrane lipoprotein, NodT family</fullName>
    </submittedName>
</protein>
<evidence type="ECO:0000256" key="1">
    <source>
        <dbReference type="ARBA" id="ARBA00007613"/>
    </source>
</evidence>
<dbReference type="Pfam" id="PF02321">
    <property type="entry name" value="OEP"/>
    <property type="match status" value="2"/>
</dbReference>
<dbReference type="GO" id="GO:0005886">
    <property type="term" value="C:plasma membrane"/>
    <property type="evidence" value="ECO:0007669"/>
    <property type="project" value="UniProtKB-SubCell"/>
</dbReference>
<dbReference type="RefSeq" id="WP_020875926.1">
    <property type="nucleotide sequence ID" value="NZ_ATHJ01000064.1"/>
</dbReference>
<feature type="signal peptide" evidence="2">
    <location>
        <begin position="1"/>
        <end position="20"/>
    </location>
</feature>
<keyword evidence="2" id="KW-0812">Transmembrane</keyword>
<dbReference type="Gene3D" id="1.20.1600.10">
    <property type="entry name" value="Outer membrane efflux proteins (OEP)"/>
    <property type="match status" value="1"/>
</dbReference>
<dbReference type="PROSITE" id="PS51257">
    <property type="entry name" value="PROKAR_LIPOPROTEIN"/>
    <property type="match status" value="1"/>
</dbReference>
<keyword evidence="2" id="KW-1134">Transmembrane beta strand</keyword>
<keyword evidence="2" id="KW-0732">Signal</keyword>
<keyword evidence="2" id="KW-0564">Palmitate</keyword>
<evidence type="ECO:0000313" key="4">
    <source>
        <dbReference type="Proteomes" id="UP000014977"/>
    </source>
</evidence>
<dbReference type="InterPro" id="IPR003423">
    <property type="entry name" value="OMP_efflux"/>
</dbReference>
<dbReference type="GO" id="GO:0015562">
    <property type="term" value="F:efflux transmembrane transporter activity"/>
    <property type="evidence" value="ECO:0007669"/>
    <property type="project" value="InterPro"/>
</dbReference>
<gene>
    <name evidence="3" type="ORF">dsmv_1542</name>
</gene>
<dbReference type="PANTHER" id="PTHR30203:SF30">
    <property type="entry name" value="OUTER MEMBRANE PROTEIN-RELATED"/>
    <property type="match status" value="1"/>
</dbReference>
<keyword evidence="2 3" id="KW-0449">Lipoprotein</keyword>
<reference evidence="3 4" key="1">
    <citation type="journal article" date="2013" name="Genome Announc.">
        <title>Draft genome sequences for three mercury-methylating, sulfate-reducing bacteria.</title>
        <authorList>
            <person name="Brown S.D."/>
            <person name="Hurt R.A.Jr."/>
            <person name="Gilmour C.C."/>
            <person name="Elias D.A."/>
        </authorList>
    </citation>
    <scope>NUCLEOTIDE SEQUENCE [LARGE SCALE GENOMIC DNA]</scope>
    <source>
        <strain evidence="3 4">DSM 2059</strain>
    </source>
</reference>
<dbReference type="Gene3D" id="2.20.200.10">
    <property type="entry name" value="Outer membrane efflux proteins (OEP)"/>
    <property type="match status" value="1"/>
</dbReference>
<feature type="chain" id="PRO_5010751206" evidence="2">
    <location>
        <begin position="21"/>
        <end position="481"/>
    </location>
</feature>
<dbReference type="AlphaFoldDB" id="S7V7B8"/>
<comment type="caution">
    <text evidence="3">The sequence shown here is derived from an EMBL/GenBank/DDBJ whole genome shotgun (WGS) entry which is preliminary data.</text>
</comment>
<dbReference type="NCBIfam" id="TIGR01845">
    <property type="entry name" value="outer_NodT"/>
    <property type="match status" value="1"/>
</dbReference>
<dbReference type="InterPro" id="IPR010131">
    <property type="entry name" value="MdtP/NodT-like"/>
</dbReference>
<organism evidence="3 4">
    <name type="scientific">Desulfococcus multivorans DSM 2059</name>
    <dbReference type="NCBI Taxonomy" id="1121405"/>
    <lineage>
        <taxon>Bacteria</taxon>
        <taxon>Pseudomonadati</taxon>
        <taxon>Thermodesulfobacteriota</taxon>
        <taxon>Desulfobacteria</taxon>
        <taxon>Desulfobacterales</taxon>
        <taxon>Desulfococcaceae</taxon>
        <taxon>Desulfococcus</taxon>
    </lineage>
</organism>
<dbReference type="OrthoDB" id="9783163at2"/>
<proteinExistence type="inferred from homology"/>
<dbReference type="SUPFAM" id="SSF56954">
    <property type="entry name" value="Outer membrane efflux proteins (OEP)"/>
    <property type="match status" value="1"/>
</dbReference>
<sequence>MRKRLLCCALLITATGCAMVGPDYRRPAVDVPAAWRIEEKEALDLADTAWWEQFNDPVLNGLVRTALSENKDLMIATARVEEFFGRYFSTRGDQFPFPDAGASASRERVTEVGPTPIPSGVDSTFDYYEAFMSARWEIDFWGKYRRASEAARAELFSTEEARRTVVLTLVSAVAGAYVEIRALDKQLEITRRTVKTRLQTLDLFKIRLDRGIIPEIDVSQAEAEYEDALARVPEIELAIARTENALSILTGRNPGPIPRGLTIDELIPPAIPAGLPSDLLARRPDIRAAEQALIAANARIGVAKSLYFPTISLTGDLGTASADLSDLFSGRSKVWNVGVPLTVPIFTAGRIGGEVKSAEAFRKQTLYDYLQTVQNAFREVDDALVNQKKSDQKLQSLVRQTRALQNYARLAIMRYNEGVTSYLEVLDAERSLFNVELSKIAGRNAMLQALIDIYKSMGGGWVATAETVVNSQPVKSAGYIP</sequence>
<dbReference type="PATRIC" id="fig|1121405.3.peg.974"/>
<dbReference type="PANTHER" id="PTHR30203">
    <property type="entry name" value="OUTER MEMBRANE CATION EFFLUX PROTEIN"/>
    <property type="match status" value="1"/>
</dbReference>
<dbReference type="EMBL" id="ATHJ01000064">
    <property type="protein sequence ID" value="EPR42554.1"/>
    <property type="molecule type" value="Genomic_DNA"/>
</dbReference>
<accession>S7V7B8</accession>
<dbReference type="eggNOG" id="COG1538">
    <property type="taxonomic scope" value="Bacteria"/>
</dbReference>
<dbReference type="STRING" id="897.B2D07_07890"/>
<keyword evidence="4" id="KW-1185">Reference proteome</keyword>
<comment type="subcellular location">
    <subcellularLocation>
        <location evidence="2">Cell membrane</location>
        <topology evidence="2">Lipid-anchor</topology>
    </subcellularLocation>
</comment>
<name>S7V7B8_DESML</name>
<comment type="similarity">
    <text evidence="1 2">Belongs to the outer membrane factor (OMF) (TC 1.B.17) family.</text>
</comment>
<evidence type="ECO:0000256" key="2">
    <source>
        <dbReference type="RuleBase" id="RU362097"/>
    </source>
</evidence>
<evidence type="ECO:0000313" key="3">
    <source>
        <dbReference type="EMBL" id="EPR42554.1"/>
    </source>
</evidence>
<dbReference type="Proteomes" id="UP000014977">
    <property type="component" value="Unassembled WGS sequence"/>
</dbReference>